<evidence type="ECO:0000259" key="3">
    <source>
        <dbReference type="PROSITE" id="PS50977"/>
    </source>
</evidence>
<dbReference type="AlphaFoldDB" id="A0A1C2DDD4"/>
<dbReference type="PANTHER" id="PTHR30055">
    <property type="entry name" value="HTH-TYPE TRANSCRIPTIONAL REGULATOR RUTR"/>
    <property type="match status" value="1"/>
</dbReference>
<dbReference type="GO" id="GO:0000976">
    <property type="term" value="F:transcription cis-regulatory region binding"/>
    <property type="evidence" value="ECO:0007669"/>
    <property type="project" value="TreeGrafter"/>
</dbReference>
<evidence type="ECO:0000256" key="1">
    <source>
        <dbReference type="ARBA" id="ARBA00023125"/>
    </source>
</evidence>
<reference evidence="4 5" key="1">
    <citation type="submission" date="2016-08" db="EMBL/GenBank/DDBJ databases">
        <title>Whole genome sequence of Mesorhizobium sp. strain UASWS1009 isolated from industrial sewage.</title>
        <authorList>
            <person name="Crovadore J."/>
            <person name="Calmin G."/>
            <person name="Chablais R."/>
            <person name="Cochard B."/>
            <person name="Lefort F."/>
        </authorList>
    </citation>
    <scope>NUCLEOTIDE SEQUENCE [LARGE SCALE GENOMIC DNA]</scope>
    <source>
        <strain evidence="4 5">UASWS1009</strain>
    </source>
</reference>
<dbReference type="OrthoDB" id="9809772at2"/>
<dbReference type="PROSITE" id="PS50977">
    <property type="entry name" value="HTH_TETR_2"/>
    <property type="match status" value="1"/>
</dbReference>
<dbReference type="SUPFAM" id="SSF46689">
    <property type="entry name" value="Homeodomain-like"/>
    <property type="match status" value="1"/>
</dbReference>
<gene>
    <name evidence="4" type="ORF">QV13_24635</name>
</gene>
<proteinExistence type="predicted"/>
<dbReference type="PRINTS" id="PR00455">
    <property type="entry name" value="HTHTETR"/>
</dbReference>
<dbReference type="InterPro" id="IPR050109">
    <property type="entry name" value="HTH-type_TetR-like_transc_reg"/>
</dbReference>
<name>A0A1C2DDD4_9HYPH</name>
<dbReference type="Gene3D" id="1.10.357.10">
    <property type="entry name" value="Tetracycline Repressor, domain 2"/>
    <property type="match status" value="1"/>
</dbReference>
<dbReference type="Proteomes" id="UP000094412">
    <property type="component" value="Unassembled WGS sequence"/>
</dbReference>
<dbReference type="PANTHER" id="PTHR30055:SF148">
    <property type="entry name" value="TETR-FAMILY TRANSCRIPTIONAL REGULATOR"/>
    <property type="match status" value="1"/>
</dbReference>
<dbReference type="EMBL" id="MDEO01000036">
    <property type="protein sequence ID" value="OCX12778.1"/>
    <property type="molecule type" value="Genomic_DNA"/>
</dbReference>
<feature type="domain" description="HTH tetR-type" evidence="3">
    <location>
        <begin position="6"/>
        <end position="66"/>
    </location>
</feature>
<evidence type="ECO:0000313" key="5">
    <source>
        <dbReference type="Proteomes" id="UP000094412"/>
    </source>
</evidence>
<protein>
    <submittedName>
        <fullName evidence="4">TetR family transcriptional regulator</fullName>
    </submittedName>
</protein>
<dbReference type="Pfam" id="PF00440">
    <property type="entry name" value="TetR_N"/>
    <property type="match status" value="1"/>
</dbReference>
<dbReference type="STRING" id="1566387.QV13_24635"/>
<feature type="DNA-binding region" description="H-T-H motif" evidence="2">
    <location>
        <begin position="29"/>
        <end position="48"/>
    </location>
</feature>
<dbReference type="InterPro" id="IPR009057">
    <property type="entry name" value="Homeodomain-like_sf"/>
</dbReference>
<evidence type="ECO:0000313" key="4">
    <source>
        <dbReference type="EMBL" id="OCX12778.1"/>
    </source>
</evidence>
<dbReference type="GO" id="GO:0003700">
    <property type="term" value="F:DNA-binding transcription factor activity"/>
    <property type="evidence" value="ECO:0007669"/>
    <property type="project" value="TreeGrafter"/>
</dbReference>
<dbReference type="RefSeq" id="WP_024924187.1">
    <property type="nucleotide sequence ID" value="NZ_MDEO01000036.1"/>
</dbReference>
<sequence>MKKQRANSREKILAAAADVARESGPGNLSLDAVAQRAGVSKGGLLYNFPTKAKLMQALVEHYLQEFQEALETTRKACGQGNLLAAYVKLSAKKFEEDQPPSSWIFSAIAEDPDFLAPMRIFQRQLFDRLKAETPDFEALLLTYFAVEGMRSANLFDFQVLSEQERRSLVTSLLSVAKGNLAPVPAQALN</sequence>
<organism evidence="4 5">
    <name type="scientific">Mesorhizobium hungaricum</name>
    <dbReference type="NCBI Taxonomy" id="1566387"/>
    <lineage>
        <taxon>Bacteria</taxon>
        <taxon>Pseudomonadati</taxon>
        <taxon>Pseudomonadota</taxon>
        <taxon>Alphaproteobacteria</taxon>
        <taxon>Hyphomicrobiales</taxon>
        <taxon>Phyllobacteriaceae</taxon>
        <taxon>Mesorhizobium</taxon>
    </lineage>
</organism>
<keyword evidence="1 2" id="KW-0238">DNA-binding</keyword>
<dbReference type="InterPro" id="IPR041479">
    <property type="entry name" value="TetR_CgmR_C"/>
</dbReference>
<evidence type="ECO:0000256" key="2">
    <source>
        <dbReference type="PROSITE-ProRule" id="PRU00335"/>
    </source>
</evidence>
<dbReference type="InterPro" id="IPR001647">
    <property type="entry name" value="HTH_TetR"/>
</dbReference>
<keyword evidence="5" id="KW-1185">Reference proteome</keyword>
<comment type="caution">
    <text evidence="4">The sequence shown here is derived from an EMBL/GenBank/DDBJ whole genome shotgun (WGS) entry which is preliminary data.</text>
</comment>
<accession>A0A1C2DDD4</accession>
<dbReference type="Pfam" id="PF17937">
    <property type="entry name" value="TetR_C_28"/>
    <property type="match status" value="1"/>
</dbReference>